<dbReference type="InterPro" id="IPR011009">
    <property type="entry name" value="Kinase-like_dom_sf"/>
</dbReference>
<protein>
    <recommendedName>
        <fullName evidence="8">Hydroxylysine kinase</fullName>
        <ecNumber evidence="7">2.7.1.81</ecNumber>
    </recommendedName>
</protein>
<dbReference type="Proteomes" id="UP000199597">
    <property type="component" value="Chromosome I"/>
</dbReference>
<keyword evidence="11" id="KW-1185">Reference proteome</keyword>
<evidence type="ECO:0000256" key="6">
    <source>
        <dbReference type="ARBA" id="ARBA00037368"/>
    </source>
</evidence>
<evidence type="ECO:0000256" key="5">
    <source>
        <dbReference type="ARBA" id="ARBA00036820"/>
    </source>
</evidence>
<evidence type="ECO:0000313" key="10">
    <source>
        <dbReference type="EMBL" id="SDR79912.1"/>
    </source>
</evidence>
<evidence type="ECO:0000256" key="7">
    <source>
        <dbReference type="ARBA" id="ARBA00038873"/>
    </source>
</evidence>
<gene>
    <name evidence="10" type="ORF">SAMN04489752_0294</name>
</gene>
<keyword evidence="3 10" id="KW-0808">Transferase</keyword>
<reference evidence="11" key="1">
    <citation type="submission" date="2016-10" db="EMBL/GenBank/DDBJ databases">
        <authorList>
            <person name="Varghese N."/>
            <person name="Submissions S."/>
        </authorList>
    </citation>
    <scope>NUCLEOTIDE SEQUENCE [LARGE SCALE GENOMIC DNA]</scope>
    <source>
        <strain evidence="11">DSM 23676</strain>
    </source>
</reference>
<evidence type="ECO:0000256" key="3">
    <source>
        <dbReference type="ARBA" id="ARBA00022679"/>
    </source>
</evidence>
<dbReference type="GO" id="GO:0005737">
    <property type="term" value="C:cytoplasm"/>
    <property type="evidence" value="ECO:0007669"/>
    <property type="project" value="UniProtKB-SubCell"/>
</dbReference>
<organism evidence="10 11">
    <name type="scientific">Brevibacterium siliguriense</name>
    <dbReference type="NCBI Taxonomy" id="1136497"/>
    <lineage>
        <taxon>Bacteria</taxon>
        <taxon>Bacillati</taxon>
        <taxon>Actinomycetota</taxon>
        <taxon>Actinomycetes</taxon>
        <taxon>Micrococcales</taxon>
        <taxon>Brevibacteriaceae</taxon>
        <taxon>Brevibacterium</taxon>
    </lineage>
</organism>
<dbReference type="SUPFAM" id="SSF56112">
    <property type="entry name" value="Protein kinase-like (PK-like)"/>
    <property type="match status" value="1"/>
</dbReference>
<accession>A0A1H1M0C6</accession>
<comment type="function">
    <text evidence="6">Catalyzes the GTP-dependent phosphorylation of 5-hydroxy-L-lysine.</text>
</comment>
<evidence type="ECO:0000256" key="1">
    <source>
        <dbReference type="ARBA" id="ARBA00004496"/>
    </source>
</evidence>
<dbReference type="EC" id="2.7.1.81" evidence="7"/>
<evidence type="ECO:0000259" key="9">
    <source>
        <dbReference type="Pfam" id="PF01636"/>
    </source>
</evidence>
<dbReference type="STRING" id="1136497.SAMN04489752_0294"/>
<dbReference type="AlphaFoldDB" id="A0A1H1M0C6"/>
<comment type="subcellular location">
    <subcellularLocation>
        <location evidence="1">Cytoplasm</location>
    </subcellularLocation>
</comment>
<evidence type="ECO:0000256" key="4">
    <source>
        <dbReference type="ARBA" id="ARBA00022777"/>
    </source>
</evidence>
<sequence>MQANEPVPSTADMLPSDLREVMSELSDLYGVRVERPTLFKGEFDVNVRFVDPTHGMLLAKVSADSLGEEMLRWQETVLEAAAASPEVTFRTPTILPALDGRWHVRIGTCLVRVVTWISGRLWNENPSVGGAGAELLHSLGQASARLTLALDTVEMPPDVPDHDWMIERGPLVVGRALDRLERGSGERDEAELERRVSVVRRITAHFAEHVLPRLGALPRAVIHHDLHDANVVLDETGTAVAGVIDFNDAVRAPRISDLAISGAYAMLRRSDPEAAFRAVVDGYLSVLEPEPAELEVVGEMALMRLCMNWAQWRARAVDAADSEYALQRSAHTWPLIAHLAEAGTPH</sequence>
<evidence type="ECO:0000256" key="8">
    <source>
        <dbReference type="ARBA" id="ARBA00040505"/>
    </source>
</evidence>
<comment type="catalytic activity">
    <reaction evidence="5">
        <text>(5R)-5-hydroxy-L-lysine + GTP = (5R)-5-phosphooxy-L-lysine + GDP + H(+)</text>
        <dbReference type="Rhea" id="RHEA:19049"/>
        <dbReference type="ChEBI" id="CHEBI:15378"/>
        <dbReference type="ChEBI" id="CHEBI:37565"/>
        <dbReference type="ChEBI" id="CHEBI:57882"/>
        <dbReference type="ChEBI" id="CHEBI:58189"/>
        <dbReference type="ChEBI" id="CHEBI:58357"/>
        <dbReference type="EC" id="2.7.1.81"/>
    </reaction>
</comment>
<evidence type="ECO:0000313" key="11">
    <source>
        <dbReference type="Proteomes" id="UP000199597"/>
    </source>
</evidence>
<dbReference type="PANTHER" id="PTHR21064">
    <property type="entry name" value="AMINOGLYCOSIDE PHOSPHOTRANSFERASE DOMAIN-CONTAINING PROTEIN-RELATED"/>
    <property type="match status" value="1"/>
</dbReference>
<dbReference type="PANTHER" id="PTHR21064:SF1">
    <property type="entry name" value="HYDROXYLYSINE KINASE"/>
    <property type="match status" value="1"/>
</dbReference>
<dbReference type="Pfam" id="PF01636">
    <property type="entry name" value="APH"/>
    <property type="match status" value="1"/>
</dbReference>
<keyword evidence="2" id="KW-0963">Cytoplasm</keyword>
<dbReference type="EMBL" id="LT629766">
    <property type="protein sequence ID" value="SDR79912.1"/>
    <property type="molecule type" value="Genomic_DNA"/>
</dbReference>
<name>A0A1H1M0C6_9MICO</name>
<keyword evidence="4" id="KW-0418">Kinase</keyword>
<proteinExistence type="predicted"/>
<dbReference type="Gene3D" id="3.90.1200.10">
    <property type="match status" value="1"/>
</dbReference>
<feature type="domain" description="Aminoglycoside phosphotransferase" evidence="9">
    <location>
        <begin position="41"/>
        <end position="289"/>
    </location>
</feature>
<dbReference type="GO" id="GO:0047992">
    <property type="term" value="F:hydroxylysine kinase activity"/>
    <property type="evidence" value="ECO:0007669"/>
    <property type="project" value="UniProtKB-EC"/>
</dbReference>
<dbReference type="InterPro" id="IPR002575">
    <property type="entry name" value="Aminoglycoside_PTrfase"/>
</dbReference>
<evidence type="ECO:0000256" key="2">
    <source>
        <dbReference type="ARBA" id="ARBA00022490"/>
    </source>
</evidence>
<dbReference type="InterPro" id="IPR050249">
    <property type="entry name" value="Pseudomonas-type_ThrB"/>
</dbReference>